<feature type="signal peptide" evidence="7">
    <location>
        <begin position="1"/>
        <end position="21"/>
    </location>
</feature>
<feature type="transmembrane region" description="Helical" evidence="6">
    <location>
        <begin position="45"/>
        <end position="71"/>
    </location>
</feature>
<protein>
    <submittedName>
        <fullName evidence="8">Uncharacterized protein</fullName>
    </submittedName>
</protein>
<accession>A0AAV4DEV6</accession>
<evidence type="ECO:0000256" key="7">
    <source>
        <dbReference type="SAM" id="SignalP"/>
    </source>
</evidence>
<feature type="chain" id="PRO_5043416507" evidence="7">
    <location>
        <begin position="22"/>
        <end position="172"/>
    </location>
</feature>
<dbReference type="Proteomes" id="UP000735302">
    <property type="component" value="Unassembled WGS sequence"/>
</dbReference>
<evidence type="ECO:0000256" key="4">
    <source>
        <dbReference type="ARBA" id="ARBA00023136"/>
    </source>
</evidence>
<keyword evidence="4 6" id="KW-0472">Membrane</keyword>
<evidence type="ECO:0000313" key="9">
    <source>
        <dbReference type="Proteomes" id="UP000735302"/>
    </source>
</evidence>
<evidence type="ECO:0000256" key="6">
    <source>
        <dbReference type="SAM" id="Phobius"/>
    </source>
</evidence>
<name>A0AAV4DEV6_9GAST</name>
<comment type="subcellular location">
    <subcellularLocation>
        <location evidence="1">Membrane</location>
    </subcellularLocation>
</comment>
<sequence length="172" mass="18625">MAAFRWALAVFLTSLLAATQAGERCGYEYCEHGCCDYDESECCTSTVGLIIGLCVAAGVTIFVIIIIICVCRRRRYRGIVYRNPPAGTVIVQQGVHTTQNGVVVTGAMQPGVVYPPYQPYAPQPGVMAPPDYTGQPYPPPAFAQGPPSYDSLNFMDQGGHSNQGYTEPEKNH</sequence>
<keyword evidence="9" id="KW-1185">Reference proteome</keyword>
<dbReference type="GO" id="GO:0016020">
    <property type="term" value="C:membrane"/>
    <property type="evidence" value="ECO:0007669"/>
    <property type="project" value="UniProtKB-SubCell"/>
</dbReference>
<keyword evidence="7" id="KW-0732">Signal</keyword>
<evidence type="ECO:0000256" key="3">
    <source>
        <dbReference type="ARBA" id="ARBA00022989"/>
    </source>
</evidence>
<organism evidence="8 9">
    <name type="scientific">Plakobranchus ocellatus</name>
    <dbReference type="NCBI Taxonomy" id="259542"/>
    <lineage>
        <taxon>Eukaryota</taxon>
        <taxon>Metazoa</taxon>
        <taxon>Spiralia</taxon>
        <taxon>Lophotrochozoa</taxon>
        <taxon>Mollusca</taxon>
        <taxon>Gastropoda</taxon>
        <taxon>Heterobranchia</taxon>
        <taxon>Euthyneura</taxon>
        <taxon>Panpulmonata</taxon>
        <taxon>Sacoglossa</taxon>
        <taxon>Placobranchoidea</taxon>
        <taxon>Plakobranchidae</taxon>
        <taxon>Plakobranchus</taxon>
    </lineage>
</organism>
<evidence type="ECO:0000256" key="2">
    <source>
        <dbReference type="ARBA" id="ARBA00022692"/>
    </source>
</evidence>
<feature type="region of interest" description="Disordered" evidence="5">
    <location>
        <begin position="129"/>
        <end position="172"/>
    </location>
</feature>
<keyword evidence="2 6" id="KW-0812">Transmembrane</keyword>
<evidence type="ECO:0000313" key="8">
    <source>
        <dbReference type="EMBL" id="GFO42767.1"/>
    </source>
</evidence>
<dbReference type="AlphaFoldDB" id="A0AAV4DEV6"/>
<dbReference type="PANTHER" id="PTHR31395">
    <property type="entry name" value="SHISA"/>
    <property type="match status" value="1"/>
</dbReference>
<gene>
    <name evidence="8" type="ORF">PoB_006927200</name>
</gene>
<evidence type="ECO:0000256" key="5">
    <source>
        <dbReference type="SAM" id="MobiDB-lite"/>
    </source>
</evidence>
<dbReference type="InterPro" id="IPR026910">
    <property type="entry name" value="Shisa"/>
</dbReference>
<comment type="caution">
    <text evidence="8">The sequence shown here is derived from an EMBL/GenBank/DDBJ whole genome shotgun (WGS) entry which is preliminary data.</text>
</comment>
<evidence type="ECO:0000256" key="1">
    <source>
        <dbReference type="ARBA" id="ARBA00004370"/>
    </source>
</evidence>
<proteinExistence type="predicted"/>
<reference evidence="8 9" key="1">
    <citation type="journal article" date="2021" name="Elife">
        <title>Chloroplast acquisition without the gene transfer in kleptoplastic sea slugs, Plakobranchus ocellatus.</title>
        <authorList>
            <person name="Maeda T."/>
            <person name="Takahashi S."/>
            <person name="Yoshida T."/>
            <person name="Shimamura S."/>
            <person name="Takaki Y."/>
            <person name="Nagai Y."/>
            <person name="Toyoda A."/>
            <person name="Suzuki Y."/>
            <person name="Arimoto A."/>
            <person name="Ishii H."/>
            <person name="Satoh N."/>
            <person name="Nishiyama T."/>
            <person name="Hasebe M."/>
            <person name="Maruyama T."/>
            <person name="Minagawa J."/>
            <person name="Obokata J."/>
            <person name="Shigenobu S."/>
        </authorList>
    </citation>
    <scope>NUCLEOTIDE SEQUENCE [LARGE SCALE GENOMIC DNA]</scope>
</reference>
<dbReference type="EMBL" id="BLXT01007821">
    <property type="protein sequence ID" value="GFO42767.1"/>
    <property type="molecule type" value="Genomic_DNA"/>
</dbReference>
<keyword evidence="3 6" id="KW-1133">Transmembrane helix</keyword>
<dbReference type="PANTHER" id="PTHR31395:SF23">
    <property type="entry name" value="GEO05642P1"/>
    <property type="match status" value="1"/>
</dbReference>